<dbReference type="EMBL" id="WMIF01000007">
    <property type="protein sequence ID" value="MTH34369.1"/>
    <property type="molecule type" value="Genomic_DNA"/>
</dbReference>
<feature type="binding site" evidence="7">
    <location>
        <position position="280"/>
    </location>
    <ligand>
        <name>glyoxylate</name>
        <dbReference type="ChEBI" id="CHEBI:36655"/>
    </ligand>
</feature>
<dbReference type="GO" id="GO:0009060">
    <property type="term" value="P:aerobic respiration"/>
    <property type="evidence" value="ECO:0007669"/>
    <property type="project" value="TreeGrafter"/>
</dbReference>
<evidence type="ECO:0000256" key="3">
    <source>
        <dbReference type="ARBA" id="ARBA00022643"/>
    </source>
</evidence>
<feature type="active site" description="Proton acceptor" evidence="6">
    <location>
        <position position="277"/>
    </location>
</feature>
<accession>A0A844H0I2</accession>
<evidence type="ECO:0000256" key="5">
    <source>
        <dbReference type="ARBA" id="ARBA00024042"/>
    </source>
</evidence>
<keyword evidence="2 7" id="KW-0285">Flavoprotein</keyword>
<feature type="binding site" evidence="7">
    <location>
        <begin position="331"/>
        <end position="332"/>
    </location>
    <ligand>
        <name>FMN</name>
        <dbReference type="ChEBI" id="CHEBI:58210"/>
    </ligand>
</feature>
<keyword evidence="4" id="KW-0560">Oxidoreductase</keyword>
<organism evidence="9 10">
    <name type="scientific">Paracoccus limosus</name>
    <dbReference type="NCBI Taxonomy" id="913252"/>
    <lineage>
        <taxon>Bacteria</taxon>
        <taxon>Pseudomonadati</taxon>
        <taxon>Pseudomonadota</taxon>
        <taxon>Alphaproteobacteria</taxon>
        <taxon>Rhodobacterales</taxon>
        <taxon>Paracoccaceae</taxon>
        <taxon>Paracoccus</taxon>
    </lineage>
</organism>
<sequence>MKDCITIADLRERARRRLPRILFDWIDGGAGDEAAMRENADALSAVRFLPRYMLDVTGRRQDKTLFGRRYDSPFGIAPTGYAGLFRPGADSILAGAAQRANLPFILSGTSVDSIEVVMQAAPDHAWYQLYGAAEPAITRDMILRAERAGCAALVVTIDIPLAAKRERDLRNGFGIPLRMTPRMVLDGMLHPAWSLDYLRTGGMPVMENWRPYAPVGSDAMQVAEYANTHSYCVQTWDHLKLFRQLWPRKLVVKGVSHPEDAAIAVDLGADGIIASNHGGRQGDRLAAIPPLLGRLRAAIGPDVPLMMDGGIRRGTDVLAALCLGADFVFAGRPTLFGVVAGGAAGADRALAILREELDMLMGQVGCLSLDDPDLRRFVL</sequence>
<dbReference type="GO" id="GO:0004459">
    <property type="term" value="F:L-lactate dehydrogenase (NAD+) activity"/>
    <property type="evidence" value="ECO:0007669"/>
    <property type="project" value="TreeGrafter"/>
</dbReference>
<dbReference type="CDD" id="cd02809">
    <property type="entry name" value="alpha_hydroxyacid_oxid_FMN"/>
    <property type="match status" value="1"/>
</dbReference>
<feature type="binding site" evidence="7">
    <location>
        <position position="253"/>
    </location>
    <ligand>
        <name>FMN</name>
        <dbReference type="ChEBI" id="CHEBI:58210"/>
    </ligand>
</feature>
<dbReference type="InterPro" id="IPR000262">
    <property type="entry name" value="FMN-dep_DH"/>
</dbReference>
<dbReference type="Proteomes" id="UP000442533">
    <property type="component" value="Unassembled WGS sequence"/>
</dbReference>
<comment type="cofactor">
    <cofactor evidence="1">
        <name>FMN</name>
        <dbReference type="ChEBI" id="CHEBI:58210"/>
    </cofactor>
</comment>
<evidence type="ECO:0000259" key="8">
    <source>
        <dbReference type="PROSITE" id="PS51349"/>
    </source>
</evidence>
<dbReference type="OrthoDB" id="9770452at2"/>
<dbReference type="InterPro" id="IPR013785">
    <property type="entry name" value="Aldolase_TIM"/>
</dbReference>
<dbReference type="GO" id="GO:0010181">
    <property type="term" value="F:FMN binding"/>
    <property type="evidence" value="ECO:0007669"/>
    <property type="project" value="InterPro"/>
</dbReference>
<feature type="binding site" evidence="7">
    <location>
        <position position="130"/>
    </location>
    <ligand>
        <name>FMN</name>
        <dbReference type="ChEBI" id="CHEBI:58210"/>
    </ligand>
</feature>
<keyword evidence="10" id="KW-1185">Reference proteome</keyword>
<evidence type="ECO:0000256" key="1">
    <source>
        <dbReference type="ARBA" id="ARBA00001917"/>
    </source>
</evidence>
<dbReference type="InterPro" id="IPR008259">
    <property type="entry name" value="FMN_hydac_DH_AS"/>
</dbReference>
<dbReference type="PIRSF" id="PIRSF000138">
    <property type="entry name" value="Al-hdrx_acd_dh"/>
    <property type="match status" value="1"/>
</dbReference>
<evidence type="ECO:0000256" key="6">
    <source>
        <dbReference type="PIRSR" id="PIRSR000138-1"/>
    </source>
</evidence>
<gene>
    <name evidence="9" type="ORF">GL279_07125</name>
</gene>
<dbReference type="RefSeq" id="WP_155063930.1">
    <property type="nucleotide sequence ID" value="NZ_WMIF01000007.1"/>
</dbReference>
<dbReference type="PROSITE" id="PS00557">
    <property type="entry name" value="FMN_HYDROXY_ACID_DH_1"/>
    <property type="match status" value="1"/>
</dbReference>
<dbReference type="SUPFAM" id="SSF51395">
    <property type="entry name" value="FMN-linked oxidoreductases"/>
    <property type="match status" value="1"/>
</dbReference>
<dbReference type="PROSITE" id="PS51349">
    <property type="entry name" value="FMN_HYDROXY_ACID_DH_2"/>
    <property type="match status" value="1"/>
</dbReference>
<evidence type="ECO:0000256" key="4">
    <source>
        <dbReference type="ARBA" id="ARBA00023002"/>
    </source>
</evidence>
<dbReference type="GO" id="GO:0005886">
    <property type="term" value="C:plasma membrane"/>
    <property type="evidence" value="ECO:0007669"/>
    <property type="project" value="TreeGrafter"/>
</dbReference>
<dbReference type="PANTHER" id="PTHR10578">
    <property type="entry name" value="S -2-HYDROXY-ACID OXIDASE-RELATED"/>
    <property type="match status" value="1"/>
</dbReference>
<feature type="binding site" evidence="7">
    <location>
        <position position="156"/>
    </location>
    <ligand>
        <name>FMN</name>
        <dbReference type="ChEBI" id="CHEBI:58210"/>
    </ligand>
</feature>
<comment type="caution">
    <text evidence="9">The sequence shown here is derived from an EMBL/GenBank/DDBJ whole genome shotgun (WGS) entry which is preliminary data.</text>
</comment>
<feature type="binding site" evidence="7">
    <location>
        <position position="107"/>
    </location>
    <ligand>
        <name>FMN</name>
        <dbReference type="ChEBI" id="CHEBI:58210"/>
    </ligand>
</feature>
<dbReference type="InterPro" id="IPR012133">
    <property type="entry name" value="Alpha-hydoxy_acid_DH_FMN"/>
</dbReference>
<feature type="binding site" evidence="7">
    <location>
        <begin position="78"/>
        <end position="80"/>
    </location>
    <ligand>
        <name>FMN</name>
        <dbReference type="ChEBI" id="CHEBI:58210"/>
    </ligand>
</feature>
<evidence type="ECO:0000313" key="9">
    <source>
        <dbReference type="EMBL" id="MTH34369.1"/>
    </source>
</evidence>
<evidence type="ECO:0000256" key="7">
    <source>
        <dbReference type="PIRSR" id="PIRSR000138-2"/>
    </source>
</evidence>
<feature type="binding site" evidence="7">
    <location>
        <position position="275"/>
    </location>
    <ligand>
        <name>FMN</name>
        <dbReference type="ChEBI" id="CHEBI:58210"/>
    </ligand>
</feature>
<dbReference type="PANTHER" id="PTHR10578:SF107">
    <property type="entry name" value="2-HYDROXYACID OXIDASE 1"/>
    <property type="match status" value="1"/>
</dbReference>
<feature type="binding site" evidence="7">
    <location>
        <position position="277"/>
    </location>
    <ligand>
        <name>glyoxylate</name>
        <dbReference type="ChEBI" id="CHEBI:36655"/>
    </ligand>
</feature>
<dbReference type="Gene3D" id="3.20.20.70">
    <property type="entry name" value="Aldolase class I"/>
    <property type="match status" value="1"/>
</dbReference>
<dbReference type="InterPro" id="IPR037396">
    <property type="entry name" value="FMN_HAD"/>
</dbReference>
<feature type="binding site" evidence="7">
    <location>
        <begin position="308"/>
        <end position="312"/>
    </location>
    <ligand>
        <name>FMN</name>
        <dbReference type="ChEBI" id="CHEBI:58210"/>
    </ligand>
</feature>
<feature type="binding site" evidence="7">
    <location>
        <position position="128"/>
    </location>
    <ligand>
        <name>FMN</name>
        <dbReference type="ChEBI" id="CHEBI:58210"/>
    </ligand>
</feature>
<feature type="domain" description="FMN hydroxy acid dehydrogenase" evidence="8">
    <location>
        <begin position="1"/>
        <end position="379"/>
    </location>
</feature>
<protein>
    <submittedName>
        <fullName evidence="9">Alpha-hydroxy-acid oxidizing protein</fullName>
    </submittedName>
</protein>
<comment type="similarity">
    <text evidence="5">Belongs to the FMN-dependent alpha-hydroxy acid dehydrogenase family.</text>
</comment>
<reference evidence="9 10" key="1">
    <citation type="submission" date="2019-11" db="EMBL/GenBank/DDBJ databases">
        <authorList>
            <person name="Dong K."/>
        </authorList>
    </citation>
    <scope>NUCLEOTIDE SEQUENCE [LARGE SCALE GENOMIC DNA]</scope>
    <source>
        <strain evidence="9 10">JCM 17370</strain>
    </source>
</reference>
<feature type="binding site" evidence="7">
    <location>
        <position position="165"/>
    </location>
    <ligand>
        <name>glyoxylate</name>
        <dbReference type="ChEBI" id="CHEBI:36655"/>
    </ligand>
</feature>
<evidence type="ECO:0000256" key="2">
    <source>
        <dbReference type="ARBA" id="ARBA00022630"/>
    </source>
</evidence>
<keyword evidence="3 7" id="KW-0288">FMN</keyword>
<dbReference type="AlphaFoldDB" id="A0A844H0I2"/>
<name>A0A844H0I2_9RHOB</name>
<dbReference type="Pfam" id="PF01070">
    <property type="entry name" value="FMN_dh"/>
    <property type="match status" value="1"/>
</dbReference>
<proteinExistence type="inferred from homology"/>
<evidence type="ECO:0000313" key="10">
    <source>
        <dbReference type="Proteomes" id="UP000442533"/>
    </source>
</evidence>